<gene>
    <name evidence="9" type="ORF">SAMN04489742_3275</name>
</gene>
<dbReference type="InterPro" id="IPR020622">
    <property type="entry name" value="Ala_racemase_pyridoxalP-BS"/>
</dbReference>
<comment type="catalytic activity">
    <reaction evidence="4">
        <text>L-alanine = D-alanine</text>
        <dbReference type="Rhea" id="RHEA:20249"/>
        <dbReference type="ChEBI" id="CHEBI:57416"/>
        <dbReference type="ChEBI" id="CHEBI:57972"/>
        <dbReference type="EC" id="5.1.1.1"/>
    </reaction>
</comment>
<dbReference type="Proteomes" id="UP000181917">
    <property type="component" value="Unassembled WGS sequence"/>
</dbReference>
<dbReference type="GO" id="GO:0008784">
    <property type="term" value="F:alanine racemase activity"/>
    <property type="evidence" value="ECO:0007669"/>
    <property type="project" value="UniProtKB-UniRule"/>
</dbReference>
<feature type="modified residue" description="N6-(pyridoxal phosphate)lysine" evidence="4 5">
    <location>
        <position position="35"/>
    </location>
</feature>
<dbReference type="SMART" id="SM01005">
    <property type="entry name" value="Ala_racemase_C"/>
    <property type="match status" value="1"/>
</dbReference>
<feature type="binding site" evidence="4 6">
    <location>
        <position position="312"/>
    </location>
    <ligand>
        <name>substrate</name>
    </ligand>
</feature>
<protein>
    <recommendedName>
        <fullName evidence="4">Alanine racemase</fullName>
        <ecNumber evidence="4">5.1.1.1</ecNumber>
    </recommendedName>
</protein>
<dbReference type="FunFam" id="3.20.20.10:FF:000002">
    <property type="entry name" value="Alanine racemase"/>
    <property type="match status" value="1"/>
</dbReference>
<dbReference type="STRING" id="37928.SAMN04489742_3275"/>
<dbReference type="HAMAP" id="MF_01201">
    <property type="entry name" value="Ala_racemase"/>
    <property type="match status" value="1"/>
</dbReference>
<evidence type="ECO:0000256" key="5">
    <source>
        <dbReference type="PIRSR" id="PIRSR600821-50"/>
    </source>
</evidence>
<comment type="cofactor">
    <cofactor evidence="1 4 5">
        <name>pyridoxal 5'-phosphate</name>
        <dbReference type="ChEBI" id="CHEBI:597326"/>
    </cofactor>
</comment>
<dbReference type="PANTHER" id="PTHR30511">
    <property type="entry name" value="ALANINE RACEMASE"/>
    <property type="match status" value="1"/>
</dbReference>
<comment type="pathway">
    <text evidence="4">Amino-acid biosynthesis; D-alanine biosynthesis; D-alanine from L-alanine: step 1/1.</text>
</comment>
<evidence type="ECO:0000256" key="2">
    <source>
        <dbReference type="ARBA" id="ARBA00022898"/>
    </source>
</evidence>
<organism evidence="9 10">
    <name type="scientific">Crystallibacter crystallopoietes</name>
    <dbReference type="NCBI Taxonomy" id="37928"/>
    <lineage>
        <taxon>Bacteria</taxon>
        <taxon>Bacillati</taxon>
        <taxon>Actinomycetota</taxon>
        <taxon>Actinomycetes</taxon>
        <taxon>Micrococcales</taxon>
        <taxon>Micrococcaceae</taxon>
        <taxon>Crystallibacter</taxon>
    </lineage>
</organism>
<dbReference type="Pfam" id="PF00842">
    <property type="entry name" value="Ala_racemase_C"/>
    <property type="match status" value="1"/>
</dbReference>
<evidence type="ECO:0000256" key="7">
    <source>
        <dbReference type="SAM" id="MobiDB-lite"/>
    </source>
</evidence>
<dbReference type="GO" id="GO:0005829">
    <property type="term" value="C:cytosol"/>
    <property type="evidence" value="ECO:0007669"/>
    <property type="project" value="TreeGrafter"/>
</dbReference>
<dbReference type="GO" id="GO:0030632">
    <property type="term" value="P:D-alanine biosynthetic process"/>
    <property type="evidence" value="ECO:0007669"/>
    <property type="project" value="UniProtKB-UniRule"/>
</dbReference>
<comment type="function">
    <text evidence="4">Catalyzes the interconversion of L-alanine and D-alanine. May also act on other amino acids.</text>
</comment>
<dbReference type="OrthoDB" id="9813814at2"/>
<dbReference type="CDD" id="cd00430">
    <property type="entry name" value="PLPDE_III_AR"/>
    <property type="match status" value="1"/>
</dbReference>
<feature type="domain" description="Alanine racemase C-terminal" evidence="8">
    <location>
        <begin position="244"/>
        <end position="371"/>
    </location>
</feature>
<dbReference type="PRINTS" id="PR00992">
    <property type="entry name" value="ALARACEMASE"/>
</dbReference>
<evidence type="ECO:0000256" key="3">
    <source>
        <dbReference type="ARBA" id="ARBA00023235"/>
    </source>
</evidence>
<feature type="active site" description="Proton acceptor; specific for D-alanine" evidence="4">
    <location>
        <position position="35"/>
    </location>
</feature>
<dbReference type="Pfam" id="PF01168">
    <property type="entry name" value="Ala_racemase_N"/>
    <property type="match status" value="1"/>
</dbReference>
<dbReference type="Gene3D" id="2.40.37.10">
    <property type="entry name" value="Lyase, Ornithine Decarboxylase, Chain A, domain 1"/>
    <property type="match status" value="1"/>
</dbReference>
<evidence type="ECO:0000259" key="8">
    <source>
        <dbReference type="SMART" id="SM01005"/>
    </source>
</evidence>
<feature type="binding site" evidence="4 6">
    <location>
        <position position="132"/>
    </location>
    <ligand>
        <name>substrate</name>
    </ligand>
</feature>
<dbReference type="SUPFAM" id="SSF51419">
    <property type="entry name" value="PLP-binding barrel"/>
    <property type="match status" value="1"/>
</dbReference>
<dbReference type="NCBIfam" id="TIGR00492">
    <property type="entry name" value="alr"/>
    <property type="match status" value="1"/>
</dbReference>
<keyword evidence="10" id="KW-1185">Reference proteome</keyword>
<dbReference type="GO" id="GO:0030170">
    <property type="term" value="F:pyridoxal phosphate binding"/>
    <property type="evidence" value="ECO:0007669"/>
    <property type="project" value="UniProtKB-UniRule"/>
</dbReference>
<name>A0A1H1F7M5_9MICC</name>
<dbReference type="InterPro" id="IPR009006">
    <property type="entry name" value="Ala_racemase/Decarboxylase_C"/>
</dbReference>
<dbReference type="InterPro" id="IPR001608">
    <property type="entry name" value="Ala_racemase_N"/>
</dbReference>
<feature type="compositionally biased region" description="Low complexity" evidence="7">
    <location>
        <begin position="406"/>
        <end position="419"/>
    </location>
</feature>
<dbReference type="InterPro" id="IPR029066">
    <property type="entry name" value="PLP-binding_barrel"/>
</dbReference>
<feature type="active site" description="Proton acceptor; specific for L-alanine" evidence="4">
    <location>
        <position position="265"/>
    </location>
</feature>
<evidence type="ECO:0000256" key="4">
    <source>
        <dbReference type="HAMAP-Rule" id="MF_01201"/>
    </source>
</evidence>
<sequence length="426" mass="45447">MSYDRQAVIDLDAIRANVRHFLEIAAPARVMAVVKADGYGHGAVEVARAALEAGASWLGTAHISEALKLRSAGFDAPILAWLHTPDSDFDAAINANVDLGISGWELEYVAAAAKRQERPARVQLKIDTGLGRNGCAPAQWEPLVSRAVEFQEEGLLRVVGVFSHLAVADEPHRPETDEQIDRFREAVAVAENAGLDLEVRHLANTPGTLTRPDAHFDLVRVGLGLYGLSPFEGQVPEDLKLKPAMTLRARVANCKLVPEHQGVSYGLRYHTEEPTTLVLVPMGYGDGIPRSANGAQVAIGGKRYDVVGRVAMDQFVVDLRTSETEDLVGAEVILFGPSEDAPGAEDWAAAAGTINYEIVTRVSPRVPRVYIGRDLETGAAAGMEPSVDFTANYDGANHTSGNHNTANYDGGASAAADGSNGAGDRE</sequence>
<dbReference type="UniPathway" id="UPA00042">
    <property type="reaction ID" value="UER00497"/>
</dbReference>
<evidence type="ECO:0000256" key="1">
    <source>
        <dbReference type="ARBA" id="ARBA00001933"/>
    </source>
</evidence>
<keyword evidence="2 4" id="KW-0663">Pyridoxal phosphate</keyword>
<dbReference type="AlphaFoldDB" id="A0A1H1F7M5"/>
<dbReference type="Gene3D" id="3.20.20.10">
    <property type="entry name" value="Alanine racemase"/>
    <property type="match status" value="1"/>
</dbReference>
<dbReference type="GO" id="GO:0009252">
    <property type="term" value="P:peptidoglycan biosynthetic process"/>
    <property type="evidence" value="ECO:0007669"/>
    <property type="project" value="TreeGrafter"/>
</dbReference>
<dbReference type="InterPro" id="IPR011079">
    <property type="entry name" value="Ala_racemase_C"/>
</dbReference>
<dbReference type="PANTHER" id="PTHR30511:SF0">
    <property type="entry name" value="ALANINE RACEMASE, CATABOLIC-RELATED"/>
    <property type="match status" value="1"/>
</dbReference>
<evidence type="ECO:0000256" key="6">
    <source>
        <dbReference type="PIRSR" id="PIRSR600821-52"/>
    </source>
</evidence>
<dbReference type="PROSITE" id="PS00395">
    <property type="entry name" value="ALANINE_RACEMASE"/>
    <property type="match status" value="1"/>
</dbReference>
<proteinExistence type="inferred from homology"/>
<dbReference type="InterPro" id="IPR000821">
    <property type="entry name" value="Ala_racemase"/>
</dbReference>
<dbReference type="EC" id="5.1.1.1" evidence="4"/>
<evidence type="ECO:0000313" key="9">
    <source>
        <dbReference type="EMBL" id="SDQ96426.1"/>
    </source>
</evidence>
<dbReference type="EMBL" id="FNKH01000002">
    <property type="protein sequence ID" value="SDQ96426.1"/>
    <property type="molecule type" value="Genomic_DNA"/>
</dbReference>
<comment type="similarity">
    <text evidence="4">Belongs to the alanine racemase family.</text>
</comment>
<dbReference type="SUPFAM" id="SSF50621">
    <property type="entry name" value="Alanine racemase C-terminal domain-like"/>
    <property type="match status" value="1"/>
</dbReference>
<dbReference type="RefSeq" id="WP_083339788.1">
    <property type="nucleotide sequence ID" value="NZ_CP018863.1"/>
</dbReference>
<accession>A0A1H1F7M5</accession>
<feature type="region of interest" description="Disordered" evidence="7">
    <location>
        <begin position="400"/>
        <end position="426"/>
    </location>
</feature>
<reference evidence="9 10" key="1">
    <citation type="submission" date="2016-10" db="EMBL/GenBank/DDBJ databases">
        <authorList>
            <person name="de Groot N.N."/>
        </authorList>
    </citation>
    <scope>NUCLEOTIDE SEQUENCE [LARGE SCALE GENOMIC DNA]</scope>
    <source>
        <strain evidence="9 10">DSM 20117</strain>
    </source>
</reference>
<keyword evidence="3 4" id="KW-0413">Isomerase</keyword>
<evidence type="ECO:0000313" key="10">
    <source>
        <dbReference type="Proteomes" id="UP000181917"/>
    </source>
</evidence>